<accession>A0A7W7FM00</accession>
<name>A0A7W7FM00_9MICO</name>
<dbReference type="EMBL" id="JACHMD010000001">
    <property type="protein sequence ID" value="MBB4667899.1"/>
    <property type="molecule type" value="Genomic_DNA"/>
</dbReference>
<dbReference type="Proteomes" id="UP000573729">
    <property type="component" value="Unassembled WGS sequence"/>
</dbReference>
<proteinExistence type="predicted"/>
<sequence>MIRDVRGSVSAEFAVTVPAVVVVIVLAVSALGVGGRQVRLEQGVAQAARLAARGESAERIAAAVAVVPGSRSAVERTGDTVCVAASAASGTPLPLPDLHARACALAGETGDDVGGG</sequence>
<dbReference type="NCBIfam" id="NF041390">
    <property type="entry name" value="TadE_Rv3655c"/>
    <property type="match status" value="1"/>
</dbReference>
<keyword evidence="1" id="KW-1133">Transmembrane helix</keyword>
<reference evidence="2 3" key="1">
    <citation type="submission" date="2020-08" db="EMBL/GenBank/DDBJ databases">
        <title>Sequencing the genomes of 1000 actinobacteria strains.</title>
        <authorList>
            <person name="Klenk H.-P."/>
        </authorList>
    </citation>
    <scope>NUCLEOTIDE SEQUENCE [LARGE SCALE GENOMIC DNA]</scope>
    <source>
        <strain evidence="2 3">DSM 24947</strain>
    </source>
</reference>
<gene>
    <name evidence="2" type="ORF">BKA24_002608</name>
</gene>
<keyword evidence="1" id="KW-0472">Membrane</keyword>
<organism evidence="2 3">
    <name type="scientific">Microbacterium marinum</name>
    <dbReference type="NCBI Taxonomy" id="421115"/>
    <lineage>
        <taxon>Bacteria</taxon>
        <taxon>Bacillati</taxon>
        <taxon>Actinomycetota</taxon>
        <taxon>Actinomycetes</taxon>
        <taxon>Micrococcales</taxon>
        <taxon>Microbacteriaceae</taxon>
        <taxon>Microbacterium</taxon>
    </lineage>
</organism>
<evidence type="ECO:0000313" key="2">
    <source>
        <dbReference type="EMBL" id="MBB4667899.1"/>
    </source>
</evidence>
<evidence type="ECO:0000313" key="3">
    <source>
        <dbReference type="Proteomes" id="UP000573729"/>
    </source>
</evidence>
<dbReference type="AlphaFoldDB" id="A0A7W7FM00"/>
<dbReference type="InterPro" id="IPR049790">
    <property type="entry name" value="Rv3655c/TadE"/>
</dbReference>
<evidence type="ECO:0000256" key="1">
    <source>
        <dbReference type="SAM" id="Phobius"/>
    </source>
</evidence>
<protein>
    <submittedName>
        <fullName evidence="2">Flp pilus assembly protein TadG</fullName>
    </submittedName>
</protein>
<comment type="caution">
    <text evidence="2">The sequence shown here is derived from an EMBL/GenBank/DDBJ whole genome shotgun (WGS) entry which is preliminary data.</text>
</comment>
<keyword evidence="3" id="KW-1185">Reference proteome</keyword>
<feature type="transmembrane region" description="Helical" evidence="1">
    <location>
        <begin position="13"/>
        <end position="33"/>
    </location>
</feature>
<dbReference type="RefSeq" id="WP_184218993.1">
    <property type="nucleotide sequence ID" value="NZ_JACHMD010000001.1"/>
</dbReference>
<keyword evidence="1" id="KW-0812">Transmembrane</keyword>